<name>A0A2S5CSQ5_9GAMM</name>
<evidence type="ECO:0000256" key="1">
    <source>
        <dbReference type="SAM" id="Coils"/>
    </source>
</evidence>
<gene>
    <name evidence="2" type="ORF">AADEFJLK_00859</name>
</gene>
<evidence type="ECO:0000313" key="2">
    <source>
        <dbReference type="EMBL" id="POZ53818.1"/>
    </source>
</evidence>
<proteinExistence type="predicted"/>
<dbReference type="AlphaFoldDB" id="A0A2S5CSQ5"/>
<evidence type="ECO:0000313" key="3">
    <source>
        <dbReference type="Proteomes" id="UP000237423"/>
    </source>
</evidence>
<comment type="caution">
    <text evidence="2">The sequence shown here is derived from an EMBL/GenBank/DDBJ whole genome shotgun (WGS) entry which is preliminary data.</text>
</comment>
<feature type="coiled-coil region" evidence="1">
    <location>
        <begin position="134"/>
        <end position="161"/>
    </location>
</feature>
<accession>A0A2S5CSQ5</accession>
<keyword evidence="1" id="KW-0175">Coiled coil</keyword>
<sequence>MSVFPVAALRQAFLALPKQPRESDSEALDIRYFYAPLSHAKALHPDNMLVEGVHGVGKSEWFLQLSNPDHLQAIAAILPRSGLENTECSVGFGQVSSPNHPSKRSLSNLLECHDAQTIWDTVIALGILNEFYYVDGWSKAIQKYKNDVDNYDNRLRQRDHELVDENKKHIVLFDALDYAADDWQILKTLLKGLCQAALKFRAFRAIRLKIFVRPDMLADPSVFAFTGGSKVISSKLTLEWQKVELFNLLWQYLANSPEGGEAFRTGCEQAFGQSWHQHPDADSWLIPDAMRRDEALQRKIFHALTGEWMGDSAKSGYPYAWLPTHLEDGFGKVSPCSFLAALQAAAASAELQEDDCYPLNAQALKKGVQQASQMQVRTLNERYHWINVLLKGKELSFPCDFGDIENLWCSDNAMSKLKQIIRESDAIPPPSYSESDFSEEDLKQDLIALGIFQPMHDGRINMPDVYRVGYGLRRKGGVMPVK</sequence>
<organism evidence="2 3">
    <name type="scientific">Methylovulum psychrotolerans</name>
    <dbReference type="NCBI Taxonomy" id="1704499"/>
    <lineage>
        <taxon>Bacteria</taxon>
        <taxon>Pseudomonadati</taxon>
        <taxon>Pseudomonadota</taxon>
        <taxon>Gammaproteobacteria</taxon>
        <taxon>Methylococcales</taxon>
        <taxon>Methylococcaceae</taxon>
        <taxon>Methylovulum</taxon>
    </lineage>
</organism>
<dbReference type="Proteomes" id="UP000237423">
    <property type="component" value="Unassembled WGS sequence"/>
</dbReference>
<protein>
    <submittedName>
        <fullName evidence="2">Uncharacterized protein</fullName>
    </submittedName>
</protein>
<dbReference type="EMBL" id="PGFZ01000001">
    <property type="protein sequence ID" value="POZ53818.1"/>
    <property type="molecule type" value="Genomic_DNA"/>
</dbReference>
<reference evidence="2 3" key="1">
    <citation type="submission" date="2017-11" db="EMBL/GenBank/DDBJ databases">
        <title>Draft Genome Sequence of Methylobacter psychrotolerans Sph1T, an Obligate Methanotroph from Low-Temperature Environments.</title>
        <authorList>
            <person name="Oshkin I.Y."/>
            <person name="Miroshnikov K."/>
            <person name="Belova S.E."/>
            <person name="Korzhenkov A."/>
            <person name="Toshchakov S.V."/>
            <person name="Dedysh S.N."/>
        </authorList>
    </citation>
    <scope>NUCLEOTIDE SEQUENCE [LARGE SCALE GENOMIC DNA]</scope>
    <source>
        <strain evidence="2 3">Sph1</strain>
    </source>
</reference>
<dbReference type="RefSeq" id="WP_103973396.1">
    <property type="nucleotide sequence ID" value="NZ_PGFZ01000001.1"/>
</dbReference>